<keyword evidence="1" id="KW-0175">Coiled coil</keyword>
<evidence type="ECO:0000256" key="2">
    <source>
        <dbReference type="SAM" id="MobiDB-lite"/>
    </source>
</evidence>
<keyword evidence="4" id="KW-1185">Reference proteome</keyword>
<gene>
    <name evidence="3" type="ORF">PIB30_025820</name>
</gene>
<organism evidence="3 4">
    <name type="scientific">Stylosanthes scabra</name>
    <dbReference type="NCBI Taxonomy" id="79078"/>
    <lineage>
        <taxon>Eukaryota</taxon>
        <taxon>Viridiplantae</taxon>
        <taxon>Streptophyta</taxon>
        <taxon>Embryophyta</taxon>
        <taxon>Tracheophyta</taxon>
        <taxon>Spermatophyta</taxon>
        <taxon>Magnoliopsida</taxon>
        <taxon>eudicotyledons</taxon>
        <taxon>Gunneridae</taxon>
        <taxon>Pentapetalae</taxon>
        <taxon>rosids</taxon>
        <taxon>fabids</taxon>
        <taxon>Fabales</taxon>
        <taxon>Fabaceae</taxon>
        <taxon>Papilionoideae</taxon>
        <taxon>50 kb inversion clade</taxon>
        <taxon>dalbergioids sensu lato</taxon>
        <taxon>Dalbergieae</taxon>
        <taxon>Pterocarpus clade</taxon>
        <taxon>Stylosanthes</taxon>
    </lineage>
</organism>
<proteinExistence type="predicted"/>
<dbReference type="Proteomes" id="UP001341840">
    <property type="component" value="Unassembled WGS sequence"/>
</dbReference>
<feature type="compositionally biased region" description="Acidic residues" evidence="2">
    <location>
        <begin position="320"/>
        <end position="329"/>
    </location>
</feature>
<evidence type="ECO:0000313" key="3">
    <source>
        <dbReference type="EMBL" id="MED6157708.1"/>
    </source>
</evidence>
<sequence length="340" mass="38854">MSKISGESAKIVEFLEEFVEKTELLSLTMLFKWDKEREYVERYLETTNGGLKNFFRNRAERGHSASNVIKAEEGTVVNQPPEKKRVVSMKRRRAEEGGSSKKVIDLTSNRCCGKEVSLDEVKRSTERQKPLHGYVGEEDLTSVWSEHFPMSVVAEEHFQSKIDLELLGYVDDKTRAQFTQVCAARLLCLGRFEELKADNEAERKKQESNWGQKKIELEGKLAAAMEQVAAKDKDLLELKADHEQLKGKLKKFEKEKTELEARVVELCVEKKEAETSKENHGYTMLEIGFERARKQAEYFHPDLKFDNLDPIKVVHNGTLVDDDEVDVEGGGDHDPQDGEA</sequence>
<reference evidence="3 4" key="1">
    <citation type="journal article" date="2023" name="Plants (Basel)">
        <title>Bridging the Gap: Combining Genomics and Transcriptomics Approaches to Understand Stylosanthes scabra, an Orphan Legume from the Brazilian Caatinga.</title>
        <authorList>
            <person name="Ferreira-Neto J.R.C."/>
            <person name="da Silva M.D."/>
            <person name="Binneck E."/>
            <person name="de Melo N.F."/>
            <person name="da Silva R.H."/>
            <person name="de Melo A.L.T.M."/>
            <person name="Pandolfi V."/>
            <person name="Bustamante F.O."/>
            <person name="Brasileiro-Vidal A.C."/>
            <person name="Benko-Iseppon A.M."/>
        </authorList>
    </citation>
    <scope>NUCLEOTIDE SEQUENCE [LARGE SCALE GENOMIC DNA]</scope>
    <source>
        <tissue evidence="3">Leaves</tissue>
    </source>
</reference>
<feature type="compositionally biased region" description="Basic and acidic residues" evidence="2">
    <location>
        <begin position="330"/>
        <end position="340"/>
    </location>
</feature>
<feature type="coiled-coil region" evidence="1">
    <location>
        <begin position="221"/>
        <end position="276"/>
    </location>
</feature>
<evidence type="ECO:0000256" key="1">
    <source>
        <dbReference type="SAM" id="Coils"/>
    </source>
</evidence>
<evidence type="ECO:0000313" key="4">
    <source>
        <dbReference type="Proteomes" id="UP001341840"/>
    </source>
</evidence>
<name>A0ABU6UCX1_9FABA</name>
<dbReference type="EMBL" id="JASCZI010120924">
    <property type="protein sequence ID" value="MED6157708.1"/>
    <property type="molecule type" value="Genomic_DNA"/>
</dbReference>
<comment type="caution">
    <text evidence="3">The sequence shown here is derived from an EMBL/GenBank/DDBJ whole genome shotgun (WGS) entry which is preliminary data.</text>
</comment>
<accession>A0ABU6UCX1</accession>
<protein>
    <submittedName>
        <fullName evidence="3">Uncharacterized protein</fullName>
    </submittedName>
</protein>
<feature type="region of interest" description="Disordered" evidence="2">
    <location>
        <begin position="319"/>
        <end position="340"/>
    </location>
</feature>